<proteinExistence type="predicted"/>
<sequence>MRFKHPQAYATLVKGLDHAAKRTTNLKLLSKAKLSDQQSWATFGEPPITATAAPHMTQTFVACPKQLCADKRELRHTSC</sequence>
<evidence type="ECO:0000313" key="1">
    <source>
        <dbReference type="EMBL" id="QDV82177.1"/>
    </source>
</evidence>
<keyword evidence="2" id="KW-1185">Reference proteome</keyword>
<reference evidence="1 2" key="1">
    <citation type="submission" date="2019-02" db="EMBL/GenBank/DDBJ databases">
        <title>Deep-cultivation of Planctomycetes and their phenomic and genomic characterization uncovers novel biology.</title>
        <authorList>
            <person name="Wiegand S."/>
            <person name="Jogler M."/>
            <person name="Boedeker C."/>
            <person name="Pinto D."/>
            <person name="Vollmers J."/>
            <person name="Rivas-Marin E."/>
            <person name="Kohn T."/>
            <person name="Peeters S.H."/>
            <person name="Heuer A."/>
            <person name="Rast P."/>
            <person name="Oberbeckmann S."/>
            <person name="Bunk B."/>
            <person name="Jeske O."/>
            <person name="Meyerdierks A."/>
            <person name="Storesund J.E."/>
            <person name="Kallscheuer N."/>
            <person name="Luecker S."/>
            <person name="Lage O.M."/>
            <person name="Pohl T."/>
            <person name="Merkel B.J."/>
            <person name="Hornburger P."/>
            <person name="Mueller R.-W."/>
            <person name="Bruemmer F."/>
            <person name="Labrenz M."/>
            <person name="Spormann A.M."/>
            <person name="Op den Camp H."/>
            <person name="Overmann J."/>
            <person name="Amann R."/>
            <person name="Jetten M.S.M."/>
            <person name="Mascher T."/>
            <person name="Medema M.H."/>
            <person name="Devos D.P."/>
            <person name="Kaster A.-K."/>
            <person name="Ovreas L."/>
            <person name="Rohde M."/>
            <person name="Galperin M.Y."/>
            <person name="Jogler C."/>
        </authorList>
    </citation>
    <scope>NUCLEOTIDE SEQUENCE [LARGE SCALE GENOMIC DNA]</scope>
    <source>
        <strain evidence="1 2">TBK1r</strain>
    </source>
</reference>
<protein>
    <submittedName>
        <fullName evidence="1">Uncharacterized protein</fullName>
    </submittedName>
</protein>
<dbReference type="Proteomes" id="UP000318081">
    <property type="component" value="Chromosome"/>
</dbReference>
<organism evidence="1 2">
    <name type="scientific">Stieleria magnilauensis</name>
    <dbReference type="NCBI Taxonomy" id="2527963"/>
    <lineage>
        <taxon>Bacteria</taxon>
        <taxon>Pseudomonadati</taxon>
        <taxon>Planctomycetota</taxon>
        <taxon>Planctomycetia</taxon>
        <taxon>Pirellulales</taxon>
        <taxon>Pirellulaceae</taxon>
        <taxon>Stieleria</taxon>
    </lineage>
</organism>
<name>A0ABX5XJL1_9BACT</name>
<evidence type="ECO:0000313" key="2">
    <source>
        <dbReference type="Proteomes" id="UP000318081"/>
    </source>
</evidence>
<gene>
    <name evidence="1" type="ORF">TBK1r_11020</name>
</gene>
<dbReference type="EMBL" id="CP036432">
    <property type="protein sequence ID" value="QDV82177.1"/>
    <property type="molecule type" value="Genomic_DNA"/>
</dbReference>
<accession>A0ABX5XJL1</accession>